<dbReference type="Proteomes" id="UP001219956">
    <property type="component" value="Unassembled WGS sequence"/>
</dbReference>
<dbReference type="SUPFAM" id="SSF53822">
    <property type="entry name" value="Periplasmic binding protein-like I"/>
    <property type="match status" value="1"/>
</dbReference>
<evidence type="ECO:0000256" key="3">
    <source>
        <dbReference type="ARBA" id="ARBA00023163"/>
    </source>
</evidence>
<dbReference type="PROSITE" id="PS50932">
    <property type="entry name" value="HTH_LACI_2"/>
    <property type="match status" value="1"/>
</dbReference>
<comment type="caution">
    <text evidence="5">The sequence shown here is derived from an EMBL/GenBank/DDBJ whole genome shotgun (WGS) entry which is preliminary data.</text>
</comment>
<dbReference type="SUPFAM" id="SSF47413">
    <property type="entry name" value="lambda repressor-like DNA-binding domains"/>
    <property type="match status" value="1"/>
</dbReference>
<dbReference type="PANTHER" id="PTHR30146">
    <property type="entry name" value="LACI-RELATED TRANSCRIPTIONAL REPRESSOR"/>
    <property type="match status" value="1"/>
</dbReference>
<organism evidence="5 6">
    <name type="scientific">Vogesella aquatica</name>
    <dbReference type="NCBI Taxonomy" id="2984206"/>
    <lineage>
        <taxon>Bacteria</taxon>
        <taxon>Pseudomonadati</taxon>
        <taxon>Pseudomonadota</taxon>
        <taxon>Betaproteobacteria</taxon>
        <taxon>Neisseriales</taxon>
        <taxon>Chromobacteriaceae</taxon>
        <taxon>Vogesella</taxon>
    </lineage>
</organism>
<evidence type="ECO:0000313" key="6">
    <source>
        <dbReference type="Proteomes" id="UP001219956"/>
    </source>
</evidence>
<protein>
    <submittedName>
        <fullName evidence="5">LacI family DNA-binding transcriptional regulator</fullName>
    </submittedName>
</protein>
<dbReference type="Pfam" id="PF00356">
    <property type="entry name" value="LacI"/>
    <property type="match status" value="1"/>
</dbReference>
<evidence type="ECO:0000256" key="1">
    <source>
        <dbReference type="ARBA" id="ARBA00023015"/>
    </source>
</evidence>
<name>A0ABT5IVN1_9NEIS</name>
<accession>A0ABT5IVN1</accession>
<dbReference type="Gene3D" id="1.10.260.40">
    <property type="entry name" value="lambda repressor-like DNA-binding domains"/>
    <property type="match status" value="1"/>
</dbReference>
<sequence>MTDRKPRAGQSRVTLNDVAAHVGVSAITISRALNKPALVTDSLRQRIDDAVRQLGYVPNRAARSLASARSHSVVVLVPSLSNAVFVDTLAAIHDTLYPRGYQTLIGDTRYAPQDEETLLRTYLEYNPDGILLTGFDQNDAASTLLRSADIPTVHMMELDDSGRYCVGFSQFDSGYALTRQLLDKGYRRIGFLAAQLDPRTIKRGEGYRAALREAGLYQPHREIAEAQPSSVGQGARLLDELLRQAPDCDAIFCNNDDLALGVMFECQRRHIAVPQQLAIAGFNNLEMSAWTNPALTTVATPRYAIGQVAANMLLELMAGRQPDSTTVDLGYKLLVRDST</sequence>
<dbReference type="PANTHER" id="PTHR30146:SF2">
    <property type="entry name" value="HTH-TYPE TRANSCRIPTIONAL REGULATOR GNTR"/>
    <property type="match status" value="1"/>
</dbReference>
<evidence type="ECO:0000313" key="5">
    <source>
        <dbReference type="EMBL" id="MDC7716578.1"/>
    </source>
</evidence>
<reference evidence="5 6" key="1">
    <citation type="submission" date="2023-01" db="EMBL/GenBank/DDBJ databases">
        <title>Novel species of the genus Vogesella isolated from rivers.</title>
        <authorList>
            <person name="Lu H."/>
        </authorList>
    </citation>
    <scope>NUCLEOTIDE SEQUENCE [LARGE SCALE GENOMIC DNA]</scope>
    <source>
        <strain evidence="5 6">DC21W</strain>
    </source>
</reference>
<dbReference type="EMBL" id="JAQQLF010000005">
    <property type="protein sequence ID" value="MDC7716578.1"/>
    <property type="molecule type" value="Genomic_DNA"/>
</dbReference>
<gene>
    <name evidence="5" type="ORF">PQU95_05040</name>
</gene>
<dbReference type="Pfam" id="PF13377">
    <property type="entry name" value="Peripla_BP_3"/>
    <property type="match status" value="1"/>
</dbReference>
<feature type="domain" description="HTH lacI-type" evidence="4">
    <location>
        <begin position="13"/>
        <end position="67"/>
    </location>
</feature>
<proteinExistence type="predicted"/>
<keyword evidence="2 5" id="KW-0238">DNA-binding</keyword>
<keyword evidence="1" id="KW-0805">Transcription regulation</keyword>
<evidence type="ECO:0000259" key="4">
    <source>
        <dbReference type="PROSITE" id="PS50932"/>
    </source>
</evidence>
<dbReference type="InterPro" id="IPR000843">
    <property type="entry name" value="HTH_LacI"/>
</dbReference>
<dbReference type="GO" id="GO:0003677">
    <property type="term" value="F:DNA binding"/>
    <property type="evidence" value="ECO:0007669"/>
    <property type="project" value="UniProtKB-KW"/>
</dbReference>
<evidence type="ECO:0000256" key="2">
    <source>
        <dbReference type="ARBA" id="ARBA00023125"/>
    </source>
</evidence>
<dbReference type="RefSeq" id="WP_272750972.1">
    <property type="nucleotide sequence ID" value="NZ_JAQQLF010000005.1"/>
</dbReference>
<dbReference type="SMART" id="SM00354">
    <property type="entry name" value="HTH_LACI"/>
    <property type="match status" value="1"/>
</dbReference>
<dbReference type="InterPro" id="IPR046335">
    <property type="entry name" value="LacI/GalR-like_sensor"/>
</dbReference>
<keyword evidence="6" id="KW-1185">Reference proteome</keyword>
<dbReference type="PROSITE" id="PS00356">
    <property type="entry name" value="HTH_LACI_1"/>
    <property type="match status" value="1"/>
</dbReference>
<dbReference type="CDD" id="cd01575">
    <property type="entry name" value="PBP1_GntR"/>
    <property type="match status" value="1"/>
</dbReference>
<dbReference type="Gene3D" id="3.40.50.2300">
    <property type="match status" value="2"/>
</dbReference>
<dbReference type="InterPro" id="IPR028082">
    <property type="entry name" value="Peripla_BP_I"/>
</dbReference>
<keyword evidence="3" id="KW-0804">Transcription</keyword>
<dbReference type="CDD" id="cd01392">
    <property type="entry name" value="HTH_LacI"/>
    <property type="match status" value="1"/>
</dbReference>
<dbReference type="InterPro" id="IPR010982">
    <property type="entry name" value="Lambda_DNA-bd_dom_sf"/>
</dbReference>